<evidence type="ECO:0000256" key="3">
    <source>
        <dbReference type="PROSITE-ProRule" id="PRU00221"/>
    </source>
</evidence>
<evidence type="ECO:0000256" key="2">
    <source>
        <dbReference type="ARBA" id="ARBA00022737"/>
    </source>
</evidence>
<dbReference type="AlphaFoldDB" id="A0A6I9YXB3"/>
<dbReference type="Gene3D" id="2.130.10.10">
    <property type="entry name" value="YVTN repeat-like/Quinoprotein amine dehydrogenase"/>
    <property type="match status" value="1"/>
</dbReference>
<evidence type="ECO:0000256" key="1">
    <source>
        <dbReference type="ARBA" id="ARBA00022574"/>
    </source>
</evidence>
<feature type="non-terminal residue" evidence="6">
    <location>
        <position position="180"/>
    </location>
</feature>
<dbReference type="RefSeq" id="XP_013928937.1">
    <property type="nucleotide sequence ID" value="XM_014073462.1"/>
</dbReference>
<dbReference type="GeneID" id="106554730"/>
<dbReference type="FunFam" id="2.130.10.10:FF:002905">
    <property type="entry name" value="Uncharacterized protein"/>
    <property type="match status" value="1"/>
</dbReference>
<evidence type="ECO:0000256" key="4">
    <source>
        <dbReference type="SAM" id="MobiDB-lite"/>
    </source>
</evidence>
<evidence type="ECO:0000313" key="5">
    <source>
        <dbReference type="Proteomes" id="UP000504617"/>
    </source>
</evidence>
<dbReference type="InterPro" id="IPR001680">
    <property type="entry name" value="WD40_rpt"/>
</dbReference>
<feature type="repeat" description="WD" evidence="3">
    <location>
        <begin position="138"/>
        <end position="179"/>
    </location>
</feature>
<dbReference type="InterPro" id="IPR050995">
    <property type="entry name" value="WD-F-box_domain-protein"/>
</dbReference>
<organism evidence="5 6">
    <name type="scientific">Thamnophis sirtalis</name>
    <dbReference type="NCBI Taxonomy" id="35019"/>
    <lineage>
        <taxon>Eukaryota</taxon>
        <taxon>Metazoa</taxon>
        <taxon>Chordata</taxon>
        <taxon>Craniata</taxon>
        <taxon>Vertebrata</taxon>
        <taxon>Euteleostomi</taxon>
        <taxon>Lepidosauria</taxon>
        <taxon>Squamata</taxon>
        <taxon>Bifurcata</taxon>
        <taxon>Unidentata</taxon>
        <taxon>Episquamata</taxon>
        <taxon>Toxicofera</taxon>
        <taxon>Serpentes</taxon>
        <taxon>Colubroidea</taxon>
        <taxon>Colubridae</taxon>
        <taxon>Natricinae</taxon>
        <taxon>Thamnophis</taxon>
    </lineage>
</organism>
<dbReference type="SUPFAM" id="SSF50978">
    <property type="entry name" value="WD40 repeat-like"/>
    <property type="match status" value="1"/>
</dbReference>
<dbReference type="InterPro" id="IPR019775">
    <property type="entry name" value="WD40_repeat_CS"/>
</dbReference>
<dbReference type="PROSITE" id="PS50082">
    <property type="entry name" value="WD_REPEATS_2"/>
    <property type="match status" value="2"/>
</dbReference>
<keyword evidence="2" id="KW-0677">Repeat</keyword>
<dbReference type="Pfam" id="PF00400">
    <property type="entry name" value="WD40"/>
    <property type="match status" value="2"/>
</dbReference>
<dbReference type="SMART" id="SM00320">
    <property type="entry name" value="WD40"/>
    <property type="match status" value="2"/>
</dbReference>
<accession>A0A6I9YXB3</accession>
<gene>
    <name evidence="6" type="primary">LOC106554730</name>
</gene>
<dbReference type="PROSITE" id="PS50294">
    <property type="entry name" value="WD_REPEATS_REGION"/>
    <property type="match status" value="2"/>
</dbReference>
<dbReference type="PROSITE" id="PS00678">
    <property type="entry name" value="WD_REPEATS_1"/>
    <property type="match status" value="1"/>
</dbReference>
<dbReference type="PANTHER" id="PTHR14604:SF3">
    <property type="entry name" value="SPERM-ASSOCIATED ANTIGEN 16 PROTEIN"/>
    <property type="match status" value="1"/>
</dbReference>
<keyword evidence="1 3" id="KW-0853">WD repeat</keyword>
<dbReference type="OrthoDB" id="538223at2759"/>
<feature type="repeat" description="WD" evidence="3">
    <location>
        <begin position="96"/>
        <end position="137"/>
    </location>
</feature>
<proteinExistence type="predicted"/>
<protein>
    <submittedName>
        <fullName evidence="6">Sperm-associated antigen 16 protein-like</fullName>
    </submittedName>
</protein>
<reference evidence="6" key="1">
    <citation type="submission" date="2025-08" db="UniProtKB">
        <authorList>
            <consortium name="RefSeq"/>
        </authorList>
    </citation>
    <scope>IDENTIFICATION</scope>
</reference>
<evidence type="ECO:0000313" key="6">
    <source>
        <dbReference type="RefSeq" id="XP_013928937.1"/>
    </source>
</evidence>
<name>A0A6I9YXB3_9SAUR</name>
<dbReference type="Proteomes" id="UP000504617">
    <property type="component" value="Unplaced"/>
</dbReference>
<feature type="region of interest" description="Disordered" evidence="4">
    <location>
        <begin position="34"/>
        <end position="62"/>
    </location>
</feature>
<dbReference type="PANTHER" id="PTHR14604">
    <property type="entry name" value="WD40 REPEAT PF20"/>
    <property type="match status" value="1"/>
</dbReference>
<dbReference type="GO" id="GO:1990716">
    <property type="term" value="C:axonemal central apparatus"/>
    <property type="evidence" value="ECO:0007669"/>
    <property type="project" value="TreeGrafter"/>
</dbReference>
<keyword evidence="5" id="KW-1185">Reference proteome</keyword>
<dbReference type="InterPro" id="IPR036322">
    <property type="entry name" value="WD40_repeat_dom_sf"/>
</dbReference>
<sequence length="180" mass="19967">MILIDLGDDQAVGHWCDREAGLVGPSQRALREAKEQKVHSAVNARDSTKDTAKQMSKKYPKDSEFPEGIQVNPYLACAKKCVRPLKSGVYKLCNTLKVHDLAVTCLALHPRKDIVVTGSDDRLWKMWAFPNGNIIVKGEGHTDWLSGCCFHPGGCKLVTSSGDKTVRIWDFTKSESILKL</sequence>
<dbReference type="KEGG" id="tsr:106554730"/>
<dbReference type="GO" id="GO:0035082">
    <property type="term" value="P:axoneme assembly"/>
    <property type="evidence" value="ECO:0007669"/>
    <property type="project" value="TreeGrafter"/>
</dbReference>
<dbReference type="InterPro" id="IPR015943">
    <property type="entry name" value="WD40/YVTN_repeat-like_dom_sf"/>
</dbReference>